<name>A0A0G1XSZ3_9BACT</name>
<feature type="non-terminal residue" evidence="1">
    <location>
        <position position="174"/>
    </location>
</feature>
<dbReference type="EMBL" id="LCPV01000052">
    <property type="protein sequence ID" value="KKW05687.1"/>
    <property type="molecule type" value="Genomic_DNA"/>
</dbReference>
<reference evidence="1 2" key="1">
    <citation type="journal article" date="2015" name="Nature">
        <title>rRNA introns, odd ribosomes, and small enigmatic genomes across a large radiation of phyla.</title>
        <authorList>
            <person name="Brown C.T."/>
            <person name="Hug L.A."/>
            <person name="Thomas B.C."/>
            <person name="Sharon I."/>
            <person name="Castelle C.J."/>
            <person name="Singh A."/>
            <person name="Wilkins M.J."/>
            <person name="Williams K.H."/>
            <person name="Banfield J.F."/>
        </authorList>
    </citation>
    <scope>NUCLEOTIDE SEQUENCE [LARGE SCALE GENOMIC DNA]</scope>
</reference>
<comment type="caution">
    <text evidence="1">The sequence shown here is derived from an EMBL/GenBank/DDBJ whole genome shotgun (WGS) entry which is preliminary data.</text>
</comment>
<organism evidence="1 2">
    <name type="scientific">Candidatus Kaiserbacteria bacterium GW2011_GWC2_49_12</name>
    <dbReference type="NCBI Taxonomy" id="1618675"/>
    <lineage>
        <taxon>Bacteria</taxon>
        <taxon>Candidatus Kaiseribacteriota</taxon>
    </lineage>
</organism>
<gene>
    <name evidence="1" type="ORF">UY39_C0052G0001</name>
</gene>
<dbReference type="PATRIC" id="fig|1618675.3.peg.613"/>
<sequence length="174" mass="18930">MSYGLKARYTAPMLQAPFYDPTKSYEENYNAGPFGAFADERVFAQKGEPKADFLGHNVYAPFGIPAGPLLNSKFCKAAFEKGFDICVYKTVRSDAFPCHPFPNVLAIHPEGDLTLEVLKKPLVADTTYAEPLSITNSFGVPSKPAAVWQEDAKKAVQSAGKGQVLVLSFMGTVK</sequence>
<accession>A0A0G1XSZ3</accession>
<proteinExistence type="predicted"/>
<evidence type="ECO:0000313" key="1">
    <source>
        <dbReference type="EMBL" id="KKW05687.1"/>
    </source>
</evidence>
<evidence type="ECO:0000313" key="2">
    <source>
        <dbReference type="Proteomes" id="UP000034589"/>
    </source>
</evidence>
<dbReference type="AlphaFoldDB" id="A0A0G1XSZ3"/>
<protein>
    <submittedName>
        <fullName evidence="1">Dihydroorotate oxidase</fullName>
    </submittedName>
</protein>
<dbReference type="Proteomes" id="UP000034589">
    <property type="component" value="Unassembled WGS sequence"/>
</dbReference>
<dbReference type="SUPFAM" id="SSF51395">
    <property type="entry name" value="FMN-linked oxidoreductases"/>
    <property type="match status" value="1"/>
</dbReference>